<evidence type="ECO:0000256" key="1">
    <source>
        <dbReference type="ARBA" id="ARBA00023002"/>
    </source>
</evidence>
<dbReference type="OrthoDB" id="5242787at2"/>
<proteinExistence type="predicted"/>
<dbReference type="Pfam" id="PF01243">
    <property type="entry name" value="PNPOx_N"/>
    <property type="match status" value="1"/>
</dbReference>
<dbReference type="RefSeq" id="WP_127947165.1">
    <property type="nucleotide sequence ID" value="NZ_RKLN01000003.1"/>
</dbReference>
<dbReference type="AlphaFoldDB" id="A0A3S3A738"/>
<keyword evidence="1" id="KW-0560">Oxidoreductase</keyword>
<organism evidence="3 4">
    <name type="scientific">Rhodococcus spongiicola</name>
    <dbReference type="NCBI Taxonomy" id="2487352"/>
    <lineage>
        <taxon>Bacteria</taxon>
        <taxon>Bacillati</taxon>
        <taxon>Actinomycetota</taxon>
        <taxon>Actinomycetes</taxon>
        <taxon>Mycobacteriales</taxon>
        <taxon>Nocardiaceae</taxon>
        <taxon>Rhodococcus</taxon>
    </lineage>
</organism>
<dbReference type="Gene3D" id="2.30.110.10">
    <property type="entry name" value="Electron Transport, Fmn-binding Protein, Chain A"/>
    <property type="match status" value="1"/>
</dbReference>
<comment type="caution">
    <text evidence="3">The sequence shown here is derived from an EMBL/GenBank/DDBJ whole genome shotgun (WGS) entry which is preliminary data.</text>
</comment>
<dbReference type="InterPro" id="IPR012349">
    <property type="entry name" value="Split_barrel_FMN-bd"/>
</dbReference>
<protein>
    <submittedName>
        <fullName evidence="3">Pyridoxamine 5'-phosphate oxidase</fullName>
    </submittedName>
</protein>
<evidence type="ECO:0000259" key="2">
    <source>
        <dbReference type="Pfam" id="PF01243"/>
    </source>
</evidence>
<accession>A0A3S3A738</accession>
<sequence length="143" mass="16309">MSTITMTEHEREQFLADVHVGVIAAEQDDRAPLAVPIWYDYSPGGDVVVWTNRGTVKERLIRANGRFSLCAQQEAPPYRYVSVEGAATFQDAVNPDDVLPLVRRYLPETEARAFISESFNDKAVLIRMRPERWYTVDYGKLES</sequence>
<reference evidence="3 4" key="1">
    <citation type="submission" date="2018-11" db="EMBL/GenBank/DDBJ databases">
        <title>Rhodococcus spongicola sp. nov. and Rhodococcus xishaensis sp. nov. from marine sponges.</title>
        <authorList>
            <person name="Li L."/>
            <person name="Lin H.W."/>
        </authorList>
    </citation>
    <scope>NUCLEOTIDE SEQUENCE [LARGE SCALE GENOMIC DNA]</scope>
    <source>
        <strain evidence="3 4">LHW50502</strain>
    </source>
</reference>
<dbReference type="PANTHER" id="PTHR35176:SF6">
    <property type="entry name" value="HEME OXYGENASE HI_0854-RELATED"/>
    <property type="match status" value="1"/>
</dbReference>
<dbReference type="EMBL" id="RKLN01000003">
    <property type="protein sequence ID" value="RVW03570.1"/>
    <property type="molecule type" value="Genomic_DNA"/>
</dbReference>
<keyword evidence="4" id="KW-1185">Reference proteome</keyword>
<dbReference type="Proteomes" id="UP000284333">
    <property type="component" value="Unassembled WGS sequence"/>
</dbReference>
<dbReference type="InterPro" id="IPR011576">
    <property type="entry name" value="Pyridox_Oxase_N"/>
</dbReference>
<dbReference type="GO" id="GO:0005829">
    <property type="term" value="C:cytosol"/>
    <property type="evidence" value="ECO:0007669"/>
    <property type="project" value="TreeGrafter"/>
</dbReference>
<gene>
    <name evidence="3" type="ORF">EF834_10745</name>
</gene>
<dbReference type="PANTHER" id="PTHR35176">
    <property type="entry name" value="HEME OXYGENASE HI_0854-RELATED"/>
    <property type="match status" value="1"/>
</dbReference>
<dbReference type="SUPFAM" id="SSF50475">
    <property type="entry name" value="FMN-binding split barrel"/>
    <property type="match status" value="1"/>
</dbReference>
<name>A0A3S3A738_9NOCA</name>
<dbReference type="GO" id="GO:0016627">
    <property type="term" value="F:oxidoreductase activity, acting on the CH-CH group of donors"/>
    <property type="evidence" value="ECO:0007669"/>
    <property type="project" value="TreeGrafter"/>
</dbReference>
<evidence type="ECO:0000313" key="4">
    <source>
        <dbReference type="Proteomes" id="UP000284333"/>
    </source>
</evidence>
<dbReference type="GO" id="GO:0070967">
    <property type="term" value="F:coenzyme F420 binding"/>
    <property type="evidence" value="ECO:0007669"/>
    <property type="project" value="TreeGrafter"/>
</dbReference>
<evidence type="ECO:0000313" key="3">
    <source>
        <dbReference type="EMBL" id="RVW03570.1"/>
    </source>
</evidence>
<dbReference type="InterPro" id="IPR052019">
    <property type="entry name" value="F420H2_bilvrd_red/Heme_oxyg"/>
</dbReference>
<feature type="domain" description="Pyridoxamine 5'-phosphate oxidase N-terminal" evidence="2">
    <location>
        <begin position="9"/>
        <end position="136"/>
    </location>
</feature>